<dbReference type="Proteomes" id="UP000765509">
    <property type="component" value="Unassembled WGS sequence"/>
</dbReference>
<feature type="compositionally biased region" description="Polar residues" evidence="1">
    <location>
        <begin position="66"/>
        <end position="77"/>
    </location>
</feature>
<proteinExistence type="predicted"/>
<comment type="caution">
    <text evidence="2">The sequence shown here is derived from an EMBL/GenBank/DDBJ whole genome shotgun (WGS) entry which is preliminary data.</text>
</comment>
<evidence type="ECO:0000313" key="3">
    <source>
        <dbReference type="Proteomes" id="UP000765509"/>
    </source>
</evidence>
<organism evidence="2 3">
    <name type="scientific">Austropuccinia psidii MF-1</name>
    <dbReference type="NCBI Taxonomy" id="1389203"/>
    <lineage>
        <taxon>Eukaryota</taxon>
        <taxon>Fungi</taxon>
        <taxon>Dikarya</taxon>
        <taxon>Basidiomycota</taxon>
        <taxon>Pucciniomycotina</taxon>
        <taxon>Pucciniomycetes</taxon>
        <taxon>Pucciniales</taxon>
        <taxon>Sphaerophragmiaceae</taxon>
        <taxon>Austropuccinia</taxon>
    </lineage>
</organism>
<gene>
    <name evidence="2" type="ORF">O181_033277</name>
</gene>
<dbReference type="AlphaFoldDB" id="A0A9Q3D4A5"/>
<accession>A0A9Q3D4A5</accession>
<evidence type="ECO:0000256" key="1">
    <source>
        <dbReference type="SAM" id="MobiDB-lite"/>
    </source>
</evidence>
<dbReference type="EMBL" id="AVOT02012127">
    <property type="protein sequence ID" value="MBW0493562.1"/>
    <property type="molecule type" value="Genomic_DNA"/>
</dbReference>
<feature type="region of interest" description="Disordered" evidence="1">
    <location>
        <begin position="66"/>
        <end position="85"/>
    </location>
</feature>
<sequence length="148" mass="16799">MSSLESIQHLSFRASCTVCIPKRAPGRAPWRRHMNKARRPEKSVDLFLSVAHGTYRTVLSRPSSLESRYPKTSSISKSWEHPTDSHAQNTSEFCESLAAFDPRAMAHLRSAYCHSSLHSADLTHVSYLSLIYDYTLLRLCMCKTKVLV</sequence>
<reference evidence="2" key="1">
    <citation type="submission" date="2021-03" db="EMBL/GenBank/DDBJ databases">
        <title>Draft genome sequence of rust myrtle Austropuccinia psidii MF-1, a brazilian biotype.</title>
        <authorList>
            <person name="Quecine M.C."/>
            <person name="Pachon D.M.R."/>
            <person name="Bonatelli M.L."/>
            <person name="Correr F.H."/>
            <person name="Franceschini L.M."/>
            <person name="Leite T.F."/>
            <person name="Margarido G.R.A."/>
            <person name="Almeida C.A."/>
            <person name="Ferrarezi J.A."/>
            <person name="Labate C.A."/>
        </authorList>
    </citation>
    <scope>NUCLEOTIDE SEQUENCE</scope>
    <source>
        <strain evidence="2">MF-1</strain>
    </source>
</reference>
<evidence type="ECO:0000313" key="2">
    <source>
        <dbReference type="EMBL" id="MBW0493562.1"/>
    </source>
</evidence>
<protein>
    <submittedName>
        <fullName evidence="2">Uncharacterized protein</fullName>
    </submittedName>
</protein>
<keyword evidence="3" id="KW-1185">Reference proteome</keyword>
<name>A0A9Q3D4A5_9BASI</name>